<dbReference type="EMBL" id="BRPK01000006">
    <property type="protein sequence ID" value="GLB39169.1"/>
    <property type="molecule type" value="Genomic_DNA"/>
</dbReference>
<protein>
    <submittedName>
        <fullName evidence="1">Uncharacterized protein</fullName>
    </submittedName>
</protein>
<organism evidence="1 2">
    <name type="scientific">Lyophyllum shimeji</name>
    <name type="common">Hon-shimeji</name>
    <name type="synonym">Tricholoma shimeji</name>
    <dbReference type="NCBI Taxonomy" id="47721"/>
    <lineage>
        <taxon>Eukaryota</taxon>
        <taxon>Fungi</taxon>
        <taxon>Dikarya</taxon>
        <taxon>Basidiomycota</taxon>
        <taxon>Agaricomycotina</taxon>
        <taxon>Agaricomycetes</taxon>
        <taxon>Agaricomycetidae</taxon>
        <taxon>Agaricales</taxon>
        <taxon>Tricholomatineae</taxon>
        <taxon>Lyophyllaceae</taxon>
        <taxon>Lyophyllum</taxon>
    </lineage>
</organism>
<keyword evidence="2" id="KW-1185">Reference proteome</keyword>
<name>A0A9P3PPF5_LYOSH</name>
<evidence type="ECO:0000313" key="1">
    <source>
        <dbReference type="EMBL" id="GLB39169.1"/>
    </source>
</evidence>
<gene>
    <name evidence="1" type="ORF">LshimejAT787_0603310</name>
</gene>
<accession>A0A9P3PPF5</accession>
<proteinExistence type="predicted"/>
<reference evidence="1" key="1">
    <citation type="submission" date="2022-07" db="EMBL/GenBank/DDBJ databases">
        <title>The genome of Lyophyllum shimeji provides insight into the initial evolution of ectomycorrhizal fungal genome.</title>
        <authorList>
            <person name="Kobayashi Y."/>
            <person name="Shibata T."/>
            <person name="Hirakawa H."/>
            <person name="Shigenobu S."/>
            <person name="Nishiyama T."/>
            <person name="Yamada A."/>
            <person name="Hasebe M."/>
            <person name="Kawaguchi M."/>
        </authorList>
    </citation>
    <scope>NUCLEOTIDE SEQUENCE</scope>
    <source>
        <strain evidence="1">AT787</strain>
    </source>
</reference>
<evidence type="ECO:0000313" key="2">
    <source>
        <dbReference type="Proteomes" id="UP001063166"/>
    </source>
</evidence>
<dbReference type="AlphaFoldDB" id="A0A9P3PPF5"/>
<dbReference type="Proteomes" id="UP001063166">
    <property type="component" value="Unassembled WGS sequence"/>
</dbReference>
<sequence length="95" mass="10539">MVTASSAATRPSSDFYCSSCRHCNGAPFHSSPSEVTRTRTSQWCAECGNHSLAFEACEFYIRYDPDLDFTVGRSTFTPTSPARLSTARFLPMKRA</sequence>
<comment type="caution">
    <text evidence="1">The sequence shown here is derived from an EMBL/GenBank/DDBJ whole genome shotgun (WGS) entry which is preliminary data.</text>
</comment>